<dbReference type="InterPro" id="IPR011701">
    <property type="entry name" value="MFS"/>
</dbReference>
<dbReference type="GO" id="GO:0022857">
    <property type="term" value="F:transmembrane transporter activity"/>
    <property type="evidence" value="ECO:0007669"/>
    <property type="project" value="InterPro"/>
</dbReference>
<dbReference type="Gramene" id="Aco014996.1.mrna1">
    <property type="protein sequence ID" value="Aco014996.1.mrna1"/>
    <property type="gene ID" value="Aco014996.1.path1"/>
</dbReference>
<dbReference type="AlphaFoldDB" id="A0A6P5EVL1"/>
<feature type="transmembrane region" description="Helical" evidence="6">
    <location>
        <begin position="42"/>
        <end position="66"/>
    </location>
</feature>
<dbReference type="PROSITE" id="PS50850">
    <property type="entry name" value="MFS"/>
    <property type="match status" value="1"/>
</dbReference>
<feature type="domain" description="Major facilitator superfamily (MFS) profile" evidence="7">
    <location>
        <begin position="40"/>
        <end position="485"/>
    </location>
</feature>
<evidence type="ECO:0000313" key="9">
    <source>
        <dbReference type="RefSeq" id="XP_020087599.1"/>
    </source>
</evidence>
<feature type="transmembrane region" description="Helical" evidence="6">
    <location>
        <begin position="169"/>
        <end position="193"/>
    </location>
</feature>
<keyword evidence="3 6" id="KW-0812">Transmembrane</keyword>
<dbReference type="Gene3D" id="1.20.1250.20">
    <property type="entry name" value="MFS general substrate transporter like domains"/>
    <property type="match status" value="1"/>
</dbReference>
<dbReference type="GeneID" id="109709682"/>
<evidence type="ECO:0000256" key="1">
    <source>
        <dbReference type="ARBA" id="ARBA00004141"/>
    </source>
</evidence>
<keyword evidence="8" id="KW-1185">Reference proteome</keyword>
<reference evidence="8" key="1">
    <citation type="journal article" date="2015" name="Nat. Genet.">
        <title>The pineapple genome and the evolution of CAM photosynthesis.</title>
        <authorList>
            <person name="Ming R."/>
            <person name="VanBuren R."/>
            <person name="Wai C.M."/>
            <person name="Tang H."/>
            <person name="Schatz M.C."/>
            <person name="Bowers J.E."/>
            <person name="Lyons E."/>
            <person name="Wang M.L."/>
            <person name="Chen J."/>
            <person name="Biggers E."/>
            <person name="Zhang J."/>
            <person name="Huang L."/>
            <person name="Zhang L."/>
            <person name="Miao W."/>
            <person name="Zhang J."/>
            <person name="Ye Z."/>
            <person name="Miao C."/>
            <person name="Lin Z."/>
            <person name="Wang H."/>
            <person name="Zhou H."/>
            <person name="Yim W.C."/>
            <person name="Priest H.D."/>
            <person name="Zheng C."/>
            <person name="Woodhouse M."/>
            <person name="Edger P.P."/>
            <person name="Guyot R."/>
            <person name="Guo H.B."/>
            <person name="Guo H."/>
            <person name="Zheng G."/>
            <person name="Singh R."/>
            <person name="Sharma A."/>
            <person name="Min X."/>
            <person name="Zheng Y."/>
            <person name="Lee H."/>
            <person name="Gurtowski J."/>
            <person name="Sedlazeck F.J."/>
            <person name="Harkess A."/>
            <person name="McKain M.R."/>
            <person name="Liao Z."/>
            <person name="Fang J."/>
            <person name="Liu J."/>
            <person name="Zhang X."/>
            <person name="Zhang Q."/>
            <person name="Hu W."/>
            <person name="Qin Y."/>
            <person name="Wang K."/>
            <person name="Chen L.Y."/>
            <person name="Shirley N."/>
            <person name="Lin Y.R."/>
            <person name="Liu L.Y."/>
            <person name="Hernandez A.G."/>
            <person name="Wright C.L."/>
            <person name="Bulone V."/>
            <person name="Tuskan G.A."/>
            <person name="Heath K."/>
            <person name="Zee F."/>
            <person name="Moore P.H."/>
            <person name="Sunkar R."/>
            <person name="Leebens-Mack J.H."/>
            <person name="Mockler T."/>
            <person name="Bennetzen J.L."/>
            <person name="Freeling M."/>
            <person name="Sankoff D."/>
            <person name="Paterson A.H."/>
            <person name="Zhu X."/>
            <person name="Yang X."/>
            <person name="Smith J.A."/>
            <person name="Cushman J.C."/>
            <person name="Paull R.E."/>
            <person name="Yu Q."/>
        </authorList>
    </citation>
    <scope>NUCLEOTIDE SEQUENCE [LARGE SCALE GENOMIC DNA]</scope>
    <source>
        <strain evidence="8">cv. F153</strain>
    </source>
</reference>
<comment type="subcellular location">
    <subcellularLocation>
        <location evidence="1">Membrane</location>
        <topology evidence="1">Multi-pass membrane protein</topology>
    </subcellularLocation>
</comment>
<accession>A0A6P5EVL1</accession>
<organism evidence="8 9">
    <name type="scientific">Ananas comosus</name>
    <name type="common">Pineapple</name>
    <name type="synonym">Ananas ananas</name>
    <dbReference type="NCBI Taxonomy" id="4615"/>
    <lineage>
        <taxon>Eukaryota</taxon>
        <taxon>Viridiplantae</taxon>
        <taxon>Streptophyta</taxon>
        <taxon>Embryophyta</taxon>
        <taxon>Tracheophyta</taxon>
        <taxon>Spermatophyta</taxon>
        <taxon>Magnoliopsida</taxon>
        <taxon>Liliopsida</taxon>
        <taxon>Poales</taxon>
        <taxon>Bromeliaceae</taxon>
        <taxon>Bromelioideae</taxon>
        <taxon>Ananas</taxon>
    </lineage>
</organism>
<dbReference type="GO" id="GO:0016020">
    <property type="term" value="C:membrane"/>
    <property type="evidence" value="ECO:0007669"/>
    <property type="project" value="UniProtKB-SubCell"/>
</dbReference>
<dbReference type="InterPro" id="IPR036259">
    <property type="entry name" value="MFS_trans_sf"/>
</dbReference>
<feature type="transmembrane region" description="Helical" evidence="6">
    <location>
        <begin position="213"/>
        <end position="234"/>
    </location>
</feature>
<keyword evidence="2" id="KW-0813">Transport</keyword>
<evidence type="ECO:0000256" key="2">
    <source>
        <dbReference type="ARBA" id="ARBA00022448"/>
    </source>
</evidence>
<reference evidence="9" key="2">
    <citation type="submission" date="2025-08" db="UniProtKB">
        <authorList>
            <consortium name="RefSeq"/>
        </authorList>
    </citation>
    <scope>IDENTIFICATION</scope>
    <source>
        <tissue evidence="9">Leaf</tissue>
    </source>
</reference>
<sequence>MGNGANEPLLAAKKKVYYEKCPGCRQEQKNDSHAGVPYLEFFYIWIVCLCSTLPIQSLFPYLYFMIRDLNVAEREEDIGYYAGFVGAAYMFGRTLTAVLWGVVADKYGRKPVIVISILSVIIFNTLFGLSTTYWMAIATRALLGFLCGLLGPIKAYASEVCRKEHQALGLSLVTSSRAIALVVGPAIGGFLAQPATKYPNIFSENSIFGRFPYFLPSFAISVIAIAAFVACFWLPETLHMHHDVEDGSVESLEASLSGSDSDVNAKATEESEVTSKRSLFTNWPLMASITVYCIFSLHDTAYAEIFSLWAVSAKKYGGLSFSSQDVGMVLSISGFGVLVFQLLFYPPVVKRLGYITPFRAAAVLSIALLATYPFMTNLSGFMLQLAVNSASLLKNVFAATIMTACNILQNIAVPQEQRGAANGISVTAMSIFKAIAPAGGGAIFSWAQKHQDLPLLPGDQMIFFILILVEAVGLILSFKPFLRVPSSMTRS</sequence>
<evidence type="ECO:0000256" key="6">
    <source>
        <dbReference type="SAM" id="Phobius"/>
    </source>
</evidence>
<dbReference type="PANTHER" id="PTHR23504:SF88">
    <property type="entry name" value="MAJOR FACILITATOR SUPERFAMILY ANTIPORTER"/>
    <property type="match status" value="1"/>
</dbReference>
<dbReference type="Proteomes" id="UP000515123">
    <property type="component" value="Linkage group 4"/>
</dbReference>
<gene>
    <name evidence="9" type="primary">LOC109709682</name>
</gene>
<dbReference type="InterPro" id="IPR020846">
    <property type="entry name" value="MFS_dom"/>
</dbReference>
<evidence type="ECO:0000256" key="5">
    <source>
        <dbReference type="ARBA" id="ARBA00023136"/>
    </source>
</evidence>
<evidence type="ECO:0000259" key="7">
    <source>
        <dbReference type="PROSITE" id="PS50850"/>
    </source>
</evidence>
<feature type="transmembrane region" description="Helical" evidence="6">
    <location>
        <begin position="112"/>
        <end position="131"/>
    </location>
</feature>
<dbReference type="Pfam" id="PF07690">
    <property type="entry name" value="MFS_1"/>
    <property type="match status" value="1"/>
</dbReference>
<evidence type="ECO:0000313" key="8">
    <source>
        <dbReference type="Proteomes" id="UP000515123"/>
    </source>
</evidence>
<feature type="transmembrane region" description="Helical" evidence="6">
    <location>
        <begin position="395"/>
        <end position="413"/>
    </location>
</feature>
<evidence type="ECO:0000256" key="3">
    <source>
        <dbReference type="ARBA" id="ARBA00022692"/>
    </source>
</evidence>
<feature type="transmembrane region" description="Helical" evidence="6">
    <location>
        <begin position="285"/>
        <end position="306"/>
    </location>
</feature>
<protein>
    <submittedName>
        <fullName evidence="9">Probable peptide/nitrate transporter At3g43790</fullName>
    </submittedName>
</protein>
<name>A0A6P5EVL1_ANACO</name>
<dbReference type="OrthoDB" id="10262656at2759"/>
<dbReference type="SUPFAM" id="SSF103473">
    <property type="entry name" value="MFS general substrate transporter"/>
    <property type="match status" value="1"/>
</dbReference>
<feature type="transmembrane region" description="Helical" evidence="6">
    <location>
        <begin position="357"/>
        <end position="375"/>
    </location>
</feature>
<feature type="transmembrane region" description="Helical" evidence="6">
    <location>
        <begin position="425"/>
        <end position="448"/>
    </location>
</feature>
<evidence type="ECO:0000256" key="4">
    <source>
        <dbReference type="ARBA" id="ARBA00022989"/>
    </source>
</evidence>
<keyword evidence="5 6" id="KW-0472">Membrane</keyword>
<keyword evidence="4 6" id="KW-1133">Transmembrane helix</keyword>
<feature type="transmembrane region" description="Helical" evidence="6">
    <location>
        <begin position="78"/>
        <end position="100"/>
    </location>
</feature>
<feature type="transmembrane region" description="Helical" evidence="6">
    <location>
        <begin position="326"/>
        <end position="345"/>
    </location>
</feature>
<dbReference type="CDD" id="cd17330">
    <property type="entry name" value="MFS_SLC46_TetA_like"/>
    <property type="match status" value="1"/>
</dbReference>
<dbReference type="PANTHER" id="PTHR23504">
    <property type="entry name" value="MAJOR FACILITATOR SUPERFAMILY DOMAIN-CONTAINING PROTEIN 10"/>
    <property type="match status" value="1"/>
</dbReference>
<dbReference type="RefSeq" id="XP_020087599.1">
    <property type="nucleotide sequence ID" value="XM_020232010.1"/>
</dbReference>
<proteinExistence type="predicted"/>
<feature type="transmembrane region" description="Helical" evidence="6">
    <location>
        <begin position="460"/>
        <end position="482"/>
    </location>
</feature>